<sequence length="337" mass="37046">MREVTNADFLLVREIAATIDHSRLDTVVPSVLAALTKAVGAEIATSNIFEARRMRNEFRTWPPGAMDAADRDAYQAYIGQQPLLRWYARTRQVSPTRWSDIVALRELRTRELYEYFYRPIGVDRQLALALPLSSGEVHAVALSRGGADFSDRDVALMAHLQPHLLDALNKAAETALICRLVGHLEVTACLGRSVFLAYVNHTEVVVMTSGDPGAVPAGHRFAPGSPLSSTTSQLVVAARRADIRLGASTVRARRSHSGTLVMFRAEPPEREQIRRLPPGERAVLEAVARGATTRQAARRLGISPHTAKNQLASAHQRLGARNRAEAVGVLYRSGWLR</sequence>
<dbReference type="AlphaFoldDB" id="A0A1H9MI59"/>
<organism evidence="5 6">
    <name type="scientific">Actinokineospora terrae</name>
    <dbReference type="NCBI Taxonomy" id="155974"/>
    <lineage>
        <taxon>Bacteria</taxon>
        <taxon>Bacillati</taxon>
        <taxon>Actinomycetota</taxon>
        <taxon>Actinomycetes</taxon>
        <taxon>Pseudonocardiales</taxon>
        <taxon>Pseudonocardiaceae</taxon>
        <taxon>Actinokineospora</taxon>
    </lineage>
</organism>
<keyword evidence="2" id="KW-0238">DNA-binding</keyword>
<dbReference type="InterPro" id="IPR036388">
    <property type="entry name" value="WH-like_DNA-bd_sf"/>
</dbReference>
<dbReference type="PANTHER" id="PTHR44688:SF16">
    <property type="entry name" value="DNA-BINDING TRANSCRIPTIONAL ACTIVATOR DEVR_DOSR"/>
    <property type="match status" value="1"/>
</dbReference>
<dbReference type="PROSITE" id="PS50043">
    <property type="entry name" value="HTH_LUXR_2"/>
    <property type="match status" value="1"/>
</dbReference>
<dbReference type="EMBL" id="FOGI01000002">
    <property type="protein sequence ID" value="SER22823.1"/>
    <property type="molecule type" value="Genomic_DNA"/>
</dbReference>
<dbReference type="RefSeq" id="WP_218150589.1">
    <property type="nucleotide sequence ID" value="NZ_FOGI01000002.1"/>
</dbReference>
<keyword evidence="6" id="KW-1185">Reference proteome</keyword>
<dbReference type="CDD" id="cd06170">
    <property type="entry name" value="LuxR_C_like"/>
    <property type="match status" value="1"/>
</dbReference>
<feature type="domain" description="HTH luxR-type" evidence="4">
    <location>
        <begin position="269"/>
        <end position="334"/>
    </location>
</feature>
<evidence type="ECO:0000313" key="6">
    <source>
        <dbReference type="Proteomes" id="UP000199051"/>
    </source>
</evidence>
<keyword evidence="1" id="KW-0805">Transcription regulation</keyword>
<evidence type="ECO:0000313" key="5">
    <source>
        <dbReference type="EMBL" id="SER22823.1"/>
    </source>
</evidence>
<evidence type="ECO:0000259" key="4">
    <source>
        <dbReference type="PROSITE" id="PS50043"/>
    </source>
</evidence>
<name>A0A1H9MI59_9PSEU</name>
<dbReference type="SMART" id="SM00421">
    <property type="entry name" value="HTH_LUXR"/>
    <property type="match status" value="1"/>
</dbReference>
<dbReference type="Proteomes" id="UP000199051">
    <property type="component" value="Unassembled WGS sequence"/>
</dbReference>
<protein>
    <submittedName>
        <fullName evidence="5">Regulatory protein, luxR family</fullName>
    </submittedName>
</protein>
<dbReference type="PANTHER" id="PTHR44688">
    <property type="entry name" value="DNA-BINDING TRANSCRIPTIONAL ACTIVATOR DEVR_DOSR"/>
    <property type="match status" value="1"/>
</dbReference>
<evidence type="ECO:0000256" key="2">
    <source>
        <dbReference type="ARBA" id="ARBA00023125"/>
    </source>
</evidence>
<dbReference type="GO" id="GO:0006355">
    <property type="term" value="P:regulation of DNA-templated transcription"/>
    <property type="evidence" value="ECO:0007669"/>
    <property type="project" value="InterPro"/>
</dbReference>
<dbReference type="Pfam" id="PF00196">
    <property type="entry name" value="GerE"/>
    <property type="match status" value="1"/>
</dbReference>
<proteinExistence type="predicted"/>
<dbReference type="SUPFAM" id="SSF46894">
    <property type="entry name" value="C-terminal effector domain of the bipartite response regulators"/>
    <property type="match status" value="1"/>
</dbReference>
<reference evidence="6" key="1">
    <citation type="submission" date="2016-10" db="EMBL/GenBank/DDBJ databases">
        <authorList>
            <person name="Varghese N."/>
            <person name="Submissions S."/>
        </authorList>
    </citation>
    <scope>NUCLEOTIDE SEQUENCE [LARGE SCALE GENOMIC DNA]</scope>
    <source>
        <strain evidence="6">DSM 44260</strain>
    </source>
</reference>
<dbReference type="GO" id="GO:0003677">
    <property type="term" value="F:DNA binding"/>
    <property type="evidence" value="ECO:0007669"/>
    <property type="project" value="UniProtKB-KW"/>
</dbReference>
<dbReference type="Gene3D" id="1.10.10.10">
    <property type="entry name" value="Winged helix-like DNA-binding domain superfamily/Winged helix DNA-binding domain"/>
    <property type="match status" value="1"/>
</dbReference>
<evidence type="ECO:0000256" key="1">
    <source>
        <dbReference type="ARBA" id="ARBA00023015"/>
    </source>
</evidence>
<dbReference type="InterPro" id="IPR000792">
    <property type="entry name" value="Tscrpt_reg_LuxR_C"/>
</dbReference>
<accession>A0A1H9MI59</accession>
<gene>
    <name evidence="5" type="ORF">SAMN04487818_102151</name>
</gene>
<dbReference type="STRING" id="155974.SAMN04487818_102151"/>
<keyword evidence="3" id="KW-0804">Transcription</keyword>
<dbReference type="InterPro" id="IPR016032">
    <property type="entry name" value="Sig_transdc_resp-reg_C-effctor"/>
</dbReference>
<evidence type="ECO:0000256" key="3">
    <source>
        <dbReference type="ARBA" id="ARBA00023163"/>
    </source>
</evidence>